<keyword evidence="5" id="KW-0479">Metal-binding</keyword>
<evidence type="ECO:0000259" key="9">
    <source>
        <dbReference type="Pfam" id="PF01087"/>
    </source>
</evidence>
<comment type="cofactor">
    <cofactor evidence="1">
        <name>Zn(2+)</name>
        <dbReference type="ChEBI" id="CHEBI:29105"/>
    </cofactor>
</comment>
<dbReference type="Pfam" id="PF02744">
    <property type="entry name" value="GalP_UDP_tr_C"/>
    <property type="match status" value="1"/>
</dbReference>
<dbReference type="EC" id="2.7.7.12" evidence="8"/>
<dbReference type="SUPFAM" id="SSF54197">
    <property type="entry name" value="HIT-like"/>
    <property type="match status" value="2"/>
</dbReference>
<dbReference type="InterPro" id="IPR001937">
    <property type="entry name" value="GalP_UDPtransf1"/>
</dbReference>
<dbReference type="InterPro" id="IPR005850">
    <property type="entry name" value="GalP_Utransf_C"/>
</dbReference>
<evidence type="ECO:0000256" key="5">
    <source>
        <dbReference type="ARBA" id="ARBA00022723"/>
    </source>
</evidence>
<name>A0ABW3JC17_9HYPH</name>
<evidence type="ECO:0000256" key="8">
    <source>
        <dbReference type="NCBIfam" id="TIGR00209"/>
    </source>
</evidence>
<evidence type="ECO:0000256" key="3">
    <source>
        <dbReference type="ARBA" id="ARBA00022679"/>
    </source>
</evidence>
<reference evidence="12" key="1">
    <citation type="journal article" date="2019" name="Int. J. Syst. Evol. Microbiol.">
        <title>The Global Catalogue of Microorganisms (GCM) 10K type strain sequencing project: providing services to taxonomists for standard genome sequencing and annotation.</title>
        <authorList>
            <consortium name="The Broad Institute Genomics Platform"/>
            <consortium name="The Broad Institute Genome Sequencing Center for Infectious Disease"/>
            <person name="Wu L."/>
            <person name="Ma J."/>
        </authorList>
    </citation>
    <scope>NUCLEOTIDE SEQUENCE [LARGE SCALE GENOMIC DNA]</scope>
    <source>
        <strain evidence="12">CCUG 61697</strain>
    </source>
</reference>
<dbReference type="InterPro" id="IPR005849">
    <property type="entry name" value="GalP_Utransf_N"/>
</dbReference>
<dbReference type="Proteomes" id="UP001597102">
    <property type="component" value="Unassembled WGS sequence"/>
</dbReference>
<dbReference type="RefSeq" id="WP_379090334.1">
    <property type="nucleotide sequence ID" value="NZ_JBHTJO010000001.1"/>
</dbReference>
<dbReference type="InterPro" id="IPR036265">
    <property type="entry name" value="HIT-like_sf"/>
</dbReference>
<keyword evidence="6" id="KW-0862">Zinc</keyword>
<evidence type="ECO:0000256" key="1">
    <source>
        <dbReference type="ARBA" id="ARBA00001947"/>
    </source>
</evidence>
<dbReference type="Gene3D" id="3.30.428.10">
    <property type="entry name" value="HIT-like"/>
    <property type="match status" value="2"/>
</dbReference>
<gene>
    <name evidence="11" type="primary">galT</name>
    <name evidence="11" type="ORF">ACFQ2F_12470</name>
</gene>
<evidence type="ECO:0000256" key="4">
    <source>
        <dbReference type="ARBA" id="ARBA00022695"/>
    </source>
</evidence>
<feature type="domain" description="Galactose-1-phosphate uridyl transferase N-terminal" evidence="9">
    <location>
        <begin position="3"/>
        <end position="167"/>
    </location>
</feature>
<keyword evidence="7" id="KW-0119">Carbohydrate metabolism</keyword>
<evidence type="ECO:0000256" key="2">
    <source>
        <dbReference type="ARBA" id="ARBA00010951"/>
    </source>
</evidence>
<evidence type="ECO:0000256" key="6">
    <source>
        <dbReference type="ARBA" id="ARBA00022833"/>
    </source>
</evidence>
<evidence type="ECO:0000313" key="12">
    <source>
        <dbReference type="Proteomes" id="UP001597102"/>
    </source>
</evidence>
<comment type="caution">
    <text evidence="11">The sequence shown here is derived from an EMBL/GenBank/DDBJ whole genome shotgun (WGS) entry which is preliminary data.</text>
</comment>
<dbReference type="GO" id="GO:0008108">
    <property type="term" value="F:UDP-glucose:hexose-1-phosphate uridylyltransferase activity"/>
    <property type="evidence" value="ECO:0007669"/>
    <property type="project" value="UniProtKB-EC"/>
</dbReference>
<dbReference type="NCBIfam" id="TIGR00209">
    <property type="entry name" value="galT_1"/>
    <property type="match status" value="1"/>
</dbReference>
<evidence type="ECO:0000256" key="7">
    <source>
        <dbReference type="ARBA" id="ARBA00023277"/>
    </source>
</evidence>
<sequence>MSEIRQDPCTGQRVLIASGRKHRPMDWRGEDETPLPAFDPDCPFCPGNEDKLPSIIAEVARDETPGWAVRVVPNKYPAVSASSEAGAQSAAYGEHRVIVETPRHDLDLDRVTPEQAELVVGAYHDQFCELAAKPGTKSVVLFRNFGPTAGASRQHAHTQIMSLDAVPPKTDATSRWLRAAFERHGENATARYLRNELEDGTRIIEGTEDFVLLVPFAASGPFELLILPRRHQASFAEATAPERAALAAMLQSALRRLKTVIGPLDYNWVFETSLPHDAEPELQYWCLRIAPRLSTPGGFELGTYLPVNSSSPEDDAAALRDAAGS</sequence>
<protein>
    <recommendedName>
        <fullName evidence="8">Galactose-1-phosphate uridylyltransferase</fullName>
        <ecNumber evidence="8">2.7.7.12</ecNumber>
    </recommendedName>
</protein>
<dbReference type="PANTHER" id="PTHR42763:SF2">
    <property type="entry name" value="ADP-GLUCOSE PHOSPHORYLASE"/>
    <property type="match status" value="1"/>
</dbReference>
<accession>A0ABW3JC17</accession>
<dbReference type="InterPro" id="IPR053177">
    <property type="entry name" value="ADP-glucose_phosphorylase"/>
</dbReference>
<dbReference type="PIRSF" id="PIRSF000808">
    <property type="entry name" value="GalT"/>
    <property type="match status" value="1"/>
</dbReference>
<evidence type="ECO:0000259" key="10">
    <source>
        <dbReference type="Pfam" id="PF02744"/>
    </source>
</evidence>
<feature type="domain" description="Galactose-1-phosphate uridyl transferase C-terminal" evidence="10">
    <location>
        <begin position="181"/>
        <end position="257"/>
    </location>
</feature>
<proteinExistence type="inferred from homology"/>
<evidence type="ECO:0000313" key="11">
    <source>
        <dbReference type="EMBL" id="MFD0987912.1"/>
    </source>
</evidence>
<keyword evidence="3 11" id="KW-0808">Transferase</keyword>
<dbReference type="Pfam" id="PF01087">
    <property type="entry name" value="GalP_UDP_transf"/>
    <property type="match status" value="1"/>
</dbReference>
<keyword evidence="12" id="KW-1185">Reference proteome</keyword>
<dbReference type="PANTHER" id="PTHR42763">
    <property type="entry name" value="ADP-GLUCOSE PHOSPHORYLASE"/>
    <property type="match status" value="1"/>
</dbReference>
<organism evidence="11 12">
    <name type="scientific">Methyloligella solikamskensis</name>
    <dbReference type="NCBI Taxonomy" id="1177756"/>
    <lineage>
        <taxon>Bacteria</taxon>
        <taxon>Pseudomonadati</taxon>
        <taxon>Pseudomonadota</taxon>
        <taxon>Alphaproteobacteria</taxon>
        <taxon>Hyphomicrobiales</taxon>
        <taxon>Hyphomicrobiaceae</taxon>
        <taxon>Methyloligella</taxon>
    </lineage>
</organism>
<comment type="similarity">
    <text evidence="2">Belongs to the galactose-1-phosphate uridylyltransferase type 1 family.</text>
</comment>
<dbReference type="EMBL" id="JBHTJO010000001">
    <property type="protein sequence ID" value="MFD0987912.1"/>
    <property type="molecule type" value="Genomic_DNA"/>
</dbReference>
<keyword evidence="4 11" id="KW-0548">Nucleotidyltransferase</keyword>